<accession>A0AAJ1UBH5</accession>
<reference evidence="6" key="1">
    <citation type="submission" date="2022-07" db="EMBL/GenBank/DDBJ databases">
        <authorList>
            <person name="Otstavnykh N."/>
            <person name="Isaeva M."/>
            <person name="Bystritskaya E."/>
        </authorList>
    </citation>
    <scope>NUCLEOTIDE SEQUENCE</scope>
    <source>
        <strain evidence="6">10Alg 79</strain>
    </source>
</reference>
<dbReference type="GO" id="GO:0003677">
    <property type="term" value="F:DNA binding"/>
    <property type="evidence" value="ECO:0007669"/>
    <property type="project" value="UniProtKB-UniRule"/>
</dbReference>
<evidence type="ECO:0000313" key="6">
    <source>
        <dbReference type="EMBL" id="MDQ2095430.1"/>
    </source>
</evidence>
<dbReference type="InterPro" id="IPR009057">
    <property type="entry name" value="Homeodomain-like_sf"/>
</dbReference>
<evidence type="ECO:0000256" key="2">
    <source>
        <dbReference type="ARBA" id="ARBA00023125"/>
    </source>
</evidence>
<dbReference type="PANTHER" id="PTHR47506:SF6">
    <property type="entry name" value="HTH-TYPE TRANSCRIPTIONAL REPRESSOR NEMR"/>
    <property type="match status" value="1"/>
</dbReference>
<dbReference type="AlphaFoldDB" id="A0AAJ1UBH5"/>
<gene>
    <name evidence="6" type="ORF">NOI20_15025</name>
</gene>
<dbReference type="Proteomes" id="UP001227162">
    <property type="component" value="Unassembled WGS sequence"/>
</dbReference>
<comment type="caution">
    <text evidence="6">The sequence shown here is derived from an EMBL/GenBank/DDBJ whole genome shotgun (WGS) entry which is preliminary data.</text>
</comment>
<dbReference type="SUPFAM" id="SSF48498">
    <property type="entry name" value="Tetracyclin repressor-like, C-terminal domain"/>
    <property type="match status" value="1"/>
</dbReference>
<dbReference type="EMBL" id="JANFFA010000004">
    <property type="protein sequence ID" value="MDQ2095430.1"/>
    <property type="molecule type" value="Genomic_DNA"/>
</dbReference>
<dbReference type="RefSeq" id="WP_317627048.1">
    <property type="nucleotide sequence ID" value="NZ_JANFFA010000004.1"/>
</dbReference>
<dbReference type="InterPro" id="IPR011075">
    <property type="entry name" value="TetR_C"/>
</dbReference>
<keyword evidence="1" id="KW-0805">Transcription regulation</keyword>
<organism evidence="6 7">
    <name type="scientific">Rhodalgimonas zhirmunskyi</name>
    <dbReference type="NCBI Taxonomy" id="2964767"/>
    <lineage>
        <taxon>Bacteria</taxon>
        <taxon>Pseudomonadati</taxon>
        <taxon>Pseudomonadota</taxon>
        <taxon>Alphaproteobacteria</taxon>
        <taxon>Rhodobacterales</taxon>
        <taxon>Roseobacteraceae</taxon>
        <taxon>Rhodalgimonas</taxon>
    </lineage>
</organism>
<feature type="DNA-binding region" description="H-T-H motif" evidence="4">
    <location>
        <begin position="31"/>
        <end position="50"/>
    </location>
</feature>
<evidence type="ECO:0000259" key="5">
    <source>
        <dbReference type="PROSITE" id="PS50977"/>
    </source>
</evidence>
<dbReference type="Gene3D" id="1.10.357.10">
    <property type="entry name" value="Tetracycline Repressor, domain 2"/>
    <property type="match status" value="1"/>
</dbReference>
<dbReference type="PROSITE" id="PS50977">
    <property type="entry name" value="HTH_TETR_2"/>
    <property type="match status" value="1"/>
</dbReference>
<dbReference type="InterPro" id="IPR001647">
    <property type="entry name" value="HTH_TetR"/>
</dbReference>
<protein>
    <submittedName>
        <fullName evidence="6">TetR/AcrR family transcriptional regulator</fullName>
    </submittedName>
</protein>
<keyword evidence="3" id="KW-0804">Transcription</keyword>
<keyword evidence="2 4" id="KW-0238">DNA-binding</keyword>
<dbReference type="InterPro" id="IPR036271">
    <property type="entry name" value="Tet_transcr_reg_TetR-rel_C_sf"/>
</dbReference>
<keyword evidence="7" id="KW-1185">Reference proteome</keyword>
<feature type="domain" description="HTH tetR-type" evidence="5">
    <location>
        <begin position="8"/>
        <end position="68"/>
    </location>
</feature>
<evidence type="ECO:0000256" key="4">
    <source>
        <dbReference type="PROSITE-ProRule" id="PRU00335"/>
    </source>
</evidence>
<evidence type="ECO:0000313" key="7">
    <source>
        <dbReference type="Proteomes" id="UP001227162"/>
    </source>
</evidence>
<evidence type="ECO:0000256" key="3">
    <source>
        <dbReference type="ARBA" id="ARBA00023163"/>
    </source>
</evidence>
<dbReference type="SUPFAM" id="SSF46689">
    <property type="entry name" value="Homeodomain-like"/>
    <property type="match status" value="1"/>
</dbReference>
<dbReference type="Pfam" id="PF00440">
    <property type="entry name" value="TetR_N"/>
    <property type="match status" value="1"/>
</dbReference>
<name>A0AAJ1UBH5_9RHOB</name>
<evidence type="ECO:0000256" key="1">
    <source>
        <dbReference type="ARBA" id="ARBA00023015"/>
    </source>
</evidence>
<dbReference type="PRINTS" id="PR00455">
    <property type="entry name" value="HTHTETR"/>
</dbReference>
<sequence>MTQPTKPDSTRETILATGRKLVTVQGFGGMGLSTLLKASGVPKGSFYHYFPSKEAFGQALLQDYVDDYLARVDAILARDLNGADKLLTFCDAWLDHEREAGLVNTCLVVKLGAEVADLSDTMRAVLDAGARALVTRLAAMLREGVADGSLRLQDLTDQTAHHAAQVLYAQFLGAAILSKLAHDPHPLEAVVQDIKTRLVTGA</sequence>
<dbReference type="Pfam" id="PF16925">
    <property type="entry name" value="TetR_C_13"/>
    <property type="match status" value="1"/>
</dbReference>
<proteinExistence type="predicted"/>
<dbReference type="PANTHER" id="PTHR47506">
    <property type="entry name" value="TRANSCRIPTIONAL REGULATORY PROTEIN"/>
    <property type="match status" value="1"/>
</dbReference>
<reference evidence="6" key="2">
    <citation type="submission" date="2023-04" db="EMBL/GenBank/DDBJ databases">
        <title>'Rhodoalgimonas zhirmunskyi' gen. nov., isolated from a red alga.</title>
        <authorList>
            <person name="Nedashkovskaya O.I."/>
            <person name="Otstavnykh N.Y."/>
            <person name="Bystritskaya E.P."/>
            <person name="Balabanova L.A."/>
            <person name="Isaeva M.P."/>
        </authorList>
    </citation>
    <scope>NUCLEOTIDE SEQUENCE</scope>
    <source>
        <strain evidence="6">10Alg 79</strain>
    </source>
</reference>